<comment type="caution">
    <text evidence="1">The sequence shown here is derived from an EMBL/GenBank/DDBJ whole genome shotgun (WGS) entry which is preliminary data.</text>
</comment>
<dbReference type="PANTHER" id="PTHR33053:SF25">
    <property type="entry name" value="TRANSPOSASE DOMAIN-CONTAINING PROTEIN"/>
    <property type="match status" value="1"/>
</dbReference>
<evidence type="ECO:0000313" key="1">
    <source>
        <dbReference type="EMBL" id="KAK7583758.1"/>
    </source>
</evidence>
<dbReference type="EMBL" id="JBBCAQ010000032">
    <property type="protein sequence ID" value="KAK7583758.1"/>
    <property type="molecule type" value="Genomic_DNA"/>
</dbReference>
<dbReference type="AlphaFoldDB" id="A0AAN9Y3J3"/>
<proteinExistence type="predicted"/>
<keyword evidence="2" id="KW-1185">Reference proteome</keyword>
<evidence type="ECO:0000313" key="2">
    <source>
        <dbReference type="Proteomes" id="UP001367676"/>
    </source>
</evidence>
<accession>A0AAN9Y3J3</accession>
<dbReference type="PANTHER" id="PTHR33053">
    <property type="entry name" value="PROTEIN, PUTATIVE-RELATED"/>
    <property type="match status" value="1"/>
</dbReference>
<dbReference type="Proteomes" id="UP001367676">
    <property type="component" value="Unassembled WGS sequence"/>
</dbReference>
<name>A0AAN9Y3J3_9HEMI</name>
<reference evidence="1 2" key="1">
    <citation type="submission" date="2024-03" db="EMBL/GenBank/DDBJ databases">
        <title>Adaptation during the transition from Ophiocordyceps entomopathogen to insect associate is accompanied by gene loss and intensified selection.</title>
        <authorList>
            <person name="Ward C.M."/>
            <person name="Onetto C.A."/>
            <person name="Borneman A.R."/>
        </authorList>
    </citation>
    <scope>NUCLEOTIDE SEQUENCE [LARGE SCALE GENOMIC DNA]</scope>
    <source>
        <strain evidence="1">AWRI1</strain>
        <tissue evidence="1">Single Adult Female</tissue>
    </source>
</reference>
<gene>
    <name evidence="1" type="ORF">V9T40_004721</name>
</gene>
<sequence length="568" mass="65661">MKMPRKSVTDLLHIVKKFDDDSIAKLPKDSRKFLNMPKTPQKFEVQDMAPGNFVYFGIDFNLKRRDIENELLEESEIKLTINIDGKPLFSNSKVEFWLILGRVKHKVFIIAIYSGKKKPYCVESFLYDFVEEVNELSENGVLVKGRVLPFSLYCILADAPAKAYILQVKGHTGYSSCTKCEVDGDNIDRRMSFLDLDANRRTNESFRTQEDFDFHTGDSPLVKIEYFDMVKDIPLDFLHLINLGIMKKMLGYMTGPGPLEARLGSAGVSAINVKIQSINKFCPSEFQRSIPRTLEDLCFWRGHEFGQFVMYSGTFAVDGIVGEKQFILFSTLQIIIRLLCENQIDDDTLAYVEQLCRKFVVDFADFYGQQYVSHNVHNLIHLVDDVRRFGNLYNFSCYPFESFLGTDVDSMILSGNQPLMQAMNKYLIQMTTSTDTKEVEKTNTKISIKNLPPEYQKCIFYSKFYTKDYVLSTLRDGDKYFALRDCHKIIKISHIFEDEHGLMHTSGHAFDEIHDFFSQPCSSQVAGIFLVKKLNDAKCFKWRLDDIKHKMYLLPREQSTFVAIKLQH</sequence>
<organism evidence="1 2">
    <name type="scientific">Parthenolecanium corni</name>
    <dbReference type="NCBI Taxonomy" id="536013"/>
    <lineage>
        <taxon>Eukaryota</taxon>
        <taxon>Metazoa</taxon>
        <taxon>Ecdysozoa</taxon>
        <taxon>Arthropoda</taxon>
        <taxon>Hexapoda</taxon>
        <taxon>Insecta</taxon>
        <taxon>Pterygota</taxon>
        <taxon>Neoptera</taxon>
        <taxon>Paraneoptera</taxon>
        <taxon>Hemiptera</taxon>
        <taxon>Sternorrhyncha</taxon>
        <taxon>Coccoidea</taxon>
        <taxon>Coccidae</taxon>
        <taxon>Parthenolecanium</taxon>
    </lineage>
</organism>
<protein>
    <submittedName>
        <fullName evidence="1">Uncharacterized protein</fullName>
    </submittedName>
</protein>